<evidence type="ECO:0000259" key="6">
    <source>
        <dbReference type="Pfam" id="PF04389"/>
    </source>
</evidence>
<dbReference type="SUPFAM" id="SSF52025">
    <property type="entry name" value="PA domain"/>
    <property type="match status" value="1"/>
</dbReference>
<dbReference type="Pfam" id="PF02225">
    <property type="entry name" value="PA"/>
    <property type="match status" value="1"/>
</dbReference>
<feature type="domain" description="PA" evidence="4">
    <location>
        <begin position="156"/>
        <end position="224"/>
    </location>
</feature>
<dbReference type="RefSeq" id="WP_367886542.1">
    <property type="nucleotide sequence ID" value="NZ_CP130612.1"/>
</dbReference>
<dbReference type="Proteomes" id="UP001229955">
    <property type="component" value="Chromosome"/>
</dbReference>
<reference evidence="8" key="1">
    <citation type="submission" date="2023-07" db="EMBL/GenBank/DDBJ databases">
        <authorList>
            <person name="Haufschild T."/>
            <person name="Kallscheuer N."/>
            <person name="Hammer J."/>
            <person name="Kohn T."/>
            <person name="Kabuu M."/>
            <person name="Jogler M."/>
            <person name="Wohfarth N."/>
            <person name="Heuer A."/>
            <person name="Rohde M."/>
            <person name="van Teeseling M.C.F."/>
            <person name="Jogler C."/>
        </authorList>
    </citation>
    <scope>NUCLEOTIDE SEQUENCE</scope>
    <source>
        <strain evidence="7">Strain 138</strain>
        <strain evidence="8">Strain 318</strain>
    </source>
</reference>
<evidence type="ECO:0000259" key="4">
    <source>
        <dbReference type="Pfam" id="PF02225"/>
    </source>
</evidence>
<evidence type="ECO:0000313" key="9">
    <source>
        <dbReference type="Proteomes" id="UP001229955"/>
    </source>
</evidence>
<dbReference type="PANTHER" id="PTHR10404">
    <property type="entry name" value="N-ACETYLATED-ALPHA-LINKED ACIDIC DIPEPTIDASE"/>
    <property type="match status" value="1"/>
</dbReference>
<dbReference type="InterPro" id="IPR007484">
    <property type="entry name" value="Peptidase_M28"/>
</dbReference>
<evidence type="ECO:0000259" key="5">
    <source>
        <dbReference type="Pfam" id="PF04253"/>
    </source>
</evidence>
<dbReference type="CDD" id="cd02121">
    <property type="entry name" value="PA_GCPII_like"/>
    <property type="match status" value="1"/>
</dbReference>
<evidence type="ECO:0000256" key="2">
    <source>
        <dbReference type="SAM" id="MobiDB-lite"/>
    </source>
</evidence>
<dbReference type="InterPro" id="IPR007365">
    <property type="entry name" value="TFR-like_dimer_dom"/>
</dbReference>
<accession>A0AA49JXB9</accession>
<feature type="region of interest" description="Disordered" evidence="2">
    <location>
        <begin position="237"/>
        <end position="261"/>
    </location>
</feature>
<dbReference type="InterPro" id="IPR046450">
    <property type="entry name" value="PA_dom_sf"/>
</dbReference>
<keyword evidence="9" id="KW-1185">Reference proteome</keyword>
<feature type="signal peptide" evidence="3">
    <location>
        <begin position="1"/>
        <end position="28"/>
    </location>
</feature>
<comment type="similarity">
    <text evidence="1">Belongs to the peptidase M28 family. M28B subfamily.</text>
</comment>
<dbReference type="FunFam" id="3.40.630.10:FF:000101">
    <property type="entry name" value="N-acetylated alpha-linked acidic dipeptidase like 1"/>
    <property type="match status" value="1"/>
</dbReference>
<dbReference type="PANTHER" id="PTHR10404:SF46">
    <property type="entry name" value="VACUOLAR PROTEIN SORTING-ASSOCIATED PROTEIN 70"/>
    <property type="match status" value="1"/>
</dbReference>
<dbReference type="Gene3D" id="3.50.30.30">
    <property type="match status" value="1"/>
</dbReference>
<dbReference type="EMBL" id="CP130612">
    <property type="protein sequence ID" value="WKW10832.1"/>
    <property type="molecule type" value="Genomic_DNA"/>
</dbReference>
<dbReference type="EMBL" id="CP130613">
    <property type="protein sequence ID" value="WKW13741.1"/>
    <property type="molecule type" value="Genomic_DNA"/>
</dbReference>
<evidence type="ECO:0000313" key="7">
    <source>
        <dbReference type="EMBL" id="WKW10832.1"/>
    </source>
</evidence>
<feature type="chain" id="PRO_5041451923" evidence="3">
    <location>
        <begin position="29"/>
        <end position="710"/>
    </location>
</feature>
<feature type="domain" description="Transferrin receptor-like dimerisation" evidence="5">
    <location>
        <begin position="591"/>
        <end position="699"/>
    </location>
</feature>
<gene>
    <name evidence="7" type="ORF">Strain138_000064</name>
    <name evidence="8" type="ORF">Strain318_000064</name>
</gene>
<dbReference type="Gene3D" id="3.40.630.10">
    <property type="entry name" value="Zn peptidases"/>
    <property type="match status" value="1"/>
</dbReference>
<accession>A0AA49JRY5</accession>
<dbReference type="AlphaFoldDB" id="A0AA49JXB9"/>
<sequence>MHIRSTSRAPRAAFVAFLLLVSAPITLAAQHARVPGFSQQSTEAQRAAERAAIATPDTARAQALARALADRPHIAGTPAQARTRDLVIAAMREAGLATEVGEYEVWLPHTVDYGVWRIQPQPKQLELREGRVPEDPTTMQHDEYPTVNGYSGTGDVTGEVVYVNYGLIEDYAQLDSIGVSVRGKVVIARYGRSFRGIKAREAEKRGALALLMYSDPQDDGYVRGDVYPEGAYRNDRGVQRGSVMNGAGDPTTPGYPSRRGARRIPIDSLPVPRIPVLPLSYGNAIELLRDVRGADIPATWQGGLPFHYHVGPGPVVARVRVFSDSATAAYKPIWNTYGIIRGSDFPDEVVIIGAHRDAWSPGAVDNVSGTVSVVEASRAVMAQVRAGWRPRRTMIFATWDAEEWGLVGSTEYVEDDSLRLMRGAVAYLNQDVSASGPSFGGGGSPSLRGLLRDVAKGVPDPSGSGSVYDVWRARTRPADGEEPAMGDPGGGSDFAGFYNHLGIPHSDWGFGGGNGIYHSNYDSYTFMERFGDPGYRYHAAAARIGAVMMMRLANADVLPYDYAEFARTMRRYLAPIDRALAQRSWGGSSASLAAAIDRMERAATAFNATRDSALAAGVPRARQVSTNAALREVERAMTRPEGLRSRPWYRNLIYVADVDNGYGTMVFPSVNEAIRYGTEALYAAELQDLVGRFDAATAAIERATRSVRGQ</sequence>
<dbReference type="SUPFAM" id="SSF47672">
    <property type="entry name" value="Transferrin receptor-like dimerisation domain"/>
    <property type="match status" value="1"/>
</dbReference>
<dbReference type="Gene3D" id="1.20.930.40">
    <property type="entry name" value="Transferrin receptor-like, dimerisation domain"/>
    <property type="match status" value="1"/>
</dbReference>
<feature type="domain" description="Peptidase M28" evidence="6">
    <location>
        <begin position="335"/>
        <end position="525"/>
    </location>
</feature>
<name>A0AA49JXB9_9BACT</name>
<protein>
    <submittedName>
        <fullName evidence="8">M28 family peptidase</fullName>
    </submittedName>
</protein>
<proteinExistence type="inferred from homology"/>
<evidence type="ECO:0000313" key="8">
    <source>
        <dbReference type="EMBL" id="WKW13741.1"/>
    </source>
</evidence>
<keyword evidence="3" id="KW-0732">Signal</keyword>
<evidence type="ECO:0000256" key="3">
    <source>
        <dbReference type="SAM" id="SignalP"/>
    </source>
</evidence>
<dbReference type="Pfam" id="PF04253">
    <property type="entry name" value="TFR_dimer"/>
    <property type="match status" value="1"/>
</dbReference>
<dbReference type="Pfam" id="PF04389">
    <property type="entry name" value="Peptidase_M28"/>
    <property type="match status" value="1"/>
</dbReference>
<evidence type="ECO:0000256" key="1">
    <source>
        <dbReference type="ARBA" id="ARBA00005634"/>
    </source>
</evidence>
<dbReference type="SUPFAM" id="SSF53187">
    <property type="entry name" value="Zn-dependent exopeptidases"/>
    <property type="match status" value="1"/>
</dbReference>
<dbReference type="InterPro" id="IPR036757">
    <property type="entry name" value="TFR-like_dimer_dom_sf"/>
</dbReference>
<dbReference type="InterPro" id="IPR039373">
    <property type="entry name" value="Peptidase_M28B"/>
</dbReference>
<dbReference type="InterPro" id="IPR003137">
    <property type="entry name" value="PA_domain"/>
</dbReference>
<organism evidence="8 9">
    <name type="scientific">Pseudogemmatithrix spongiicola</name>
    <dbReference type="NCBI Taxonomy" id="3062599"/>
    <lineage>
        <taxon>Bacteria</taxon>
        <taxon>Pseudomonadati</taxon>
        <taxon>Gemmatimonadota</taxon>
        <taxon>Gemmatimonadia</taxon>
        <taxon>Gemmatimonadales</taxon>
        <taxon>Gemmatimonadaceae</taxon>
        <taxon>Pseudogemmatithrix</taxon>
    </lineage>
</organism>
<dbReference type="KEGG" id="pspc:Strain318_000064"/>